<dbReference type="InterPro" id="IPR014756">
    <property type="entry name" value="Ig_E-set"/>
</dbReference>
<dbReference type="InterPro" id="IPR009880">
    <property type="entry name" value="Glyoxal_oxidase_N"/>
</dbReference>
<reference evidence="6 7" key="1">
    <citation type="submission" date="2016-10" db="EMBL/GenBank/DDBJ databases">
        <authorList>
            <person name="Cai Z."/>
        </authorList>
    </citation>
    <scope>NUCLEOTIDE SEQUENCE [LARGE SCALE GENOMIC DNA]</scope>
</reference>
<dbReference type="SUPFAM" id="SSF50965">
    <property type="entry name" value="Galactose oxidase, central domain"/>
    <property type="match status" value="1"/>
</dbReference>
<keyword evidence="1 2" id="KW-0732">Signal</keyword>
<organism evidence="6 7">
    <name type="scientific">Tetradesmus obliquus</name>
    <name type="common">Green alga</name>
    <name type="synonym">Acutodesmus obliquus</name>
    <dbReference type="NCBI Taxonomy" id="3088"/>
    <lineage>
        <taxon>Eukaryota</taxon>
        <taxon>Viridiplantae</taxon>
        <taxon>Chlorophyta</taxon>
        <taxon>core chlorophytes</taxon>
        <taxon>Chlorophyceae</taxon>
        <taxon>CS clade</taxon>
        <taxon>Sphaeropleales</taxon>
        <taxon>Scenedesmaceae</taxon>
        <taxon>Tetradesmus</taxon>
    </lineage>
</organism>
<dbReference type="CDD" id="cd02851">
    <property type="entry name" value="E_set_GO_C"/>
    <property type="match status" value="1"/>
</dbReference>
<evidence type="ECO:0000313" key="5">
    <source>
        <dbReference type="EMBL" id="SZX63115.1"/>
    </source>
</evidence>
<dbReference type="PANTHER" id="PTHR32208:SF21">
    <property type="entry name" value="LOW QUALITY PROTEIN: ALDEHYDE OXIDASE GLOX-LIKE"/>
    <property type="match status" value="1"/>
</dbReference>
<dbReference type="InterPro" id="IPR015202">
    <property type="entry name" value="GO-like_E_set"/>
</dbReference>
<name>A0A383VZL8_TETOB</name>
<dbReference type="Gene3D" id="2.60.40.10">
    <property type="entry name" value="Immunoglobulins"/>
    <property type="match status" value="1"/>
</dbReference>
<protein>
    <recommendedName>
        <fullName evidence="8">Galactose oxidase-like Early set domain-containing protein</fullName>
    </recommendedName>
</protein>
<gene>
    <name evidence="6" type="ORF">BQ4739_LOCUS11047</name>
    <name evidence="5" type="ORF">BQ4739_LOCUS3678</name>
</gene>
<dbReference type="EMBL" id="FNXT01001017">
    <property type="protein sequence ID" value="SZX70888.1"/>
    <property type="molecule type" value="Genomic_DNA"/>
</dbReference>
<dbReference type="InterPro" id="IPR011043">
    <property type="entry name" value="Gal_Oxase/kelch_b-propeller"/>
</dbReference>
<dbReference type="Pfam" id="PF09118">
    <property type="entry name" value="GO-like_E_set"/>
    <property type="match status" value="1"/>
</dbReference>
<dbReference type="PANTHER" id="PTHR32208">
    <property type="entry name" value="SECRETED PROTEIN-RELATED"/>
    <property type="match status" value="1"/>
</dbReference>
<feature type="signal peptide" evidence="2">
    <location>
        <begin position="1"/>
        <end position="34"/>
    </location>
</feature>
<sequence length="659" mass="72553">MPRHNSSACRQRQHLNMLPLLLALAVSTAHFAAASISIDSVSHEQLQQYILDLHSNSTVLNAELLEDPHLPSSSSSGRQLLAMQAQKWAMYQQQGRYAVIKNPSMPDGRSSTGQVAIHSVLLPYSYKVLLFGRNLPKSGPKSTPEPGVGGNVSTVYDVTSGTYVVTPNYETLFCAGHTTMSDGNVVAAGGDMGFGYDWMKEGRDVVRIFYPSSNKWETLPGVKLSEYRWYPTQVNLPDDRVIIVSGFLDDPARQTGKPAPSIDVFDYKSKSIVVRKSRYDLGKSFFTNITPGYQLYPAVFLMNWVDPAKPDDWFLFMYTCRTGQIVRFTSDNNFIPMWNMPGLPIDNMCTSFSAMGSAVILPLRPAKGYEFEVAIFGGGTQGKGMDCKGVCNAPAAKTIFRMRLPKASEALKGNWPKDWVWSGNQKYEEMPFPRVFADAVLLPNGKIVVLNGAQRGVPGGGIDGGSTAKEGAYTAIVYDPEAPSGQRISTLATSGIHRYYHSNALLLPSGDIWVAGSEQADCLDSCASGGKAPPDQEYRAELLQLPYAFNPNRPVITAISSNTVPYGGKLKINFETFGKGFVNKVSVIPPGANTHSLNMMQRVVFLKITARNKDNERPRWVEVVMPTKNDRVLNPGPYMLWVVDDDLPAKEARWITLKA</sequence>
<evidence type="ECO:0000313" key="6">
    <source>
        <dbReference type="EMBL" id="SZX70888.1"/>
    </source>
</evidence>
<evidence type="ECO:0000256" key="1">
    <source>
        <dbReference type="ARBA" id="ARBA00022729"/>
    </source>
</evidence>
<feature type="domain" description="Galactose oxidase-like Early set" evidence="4">
    <location>
        <begin position="553"/>
        <end position="656"/>
    </location>
</feature>
<proteinExistence type="predicted"/>
<evidence type="ECO:0008006" key="8">
    <source>
        <dbReference type="Google" id="ProtNLM"/>
    </source>
</evidence>
<feature type="chain" id="PRO_5036072850" description="Galactose oxidase-like Early set domain-containing protein" evidence="2">
    <location>
        <begin position="35"/>
        <end position="659"/>
    </location>
</feature>
<evidence type="ECO:0000313" key="7">
    <source>
        <dbReference type="Proteomes" id="UP000256970"/>
    </source>
</evidence>
<feature type="domain" description="Glyoxal oxidase N-terminal" evidence="3">
    <location>
        <begin position="154"/>
        <end position="519"/>
    </location>
</feature>
<evidence type="ECO:0000256" key="2">
    <source>
        <dbReference type="SAM" id="SignalP"/>
    </source>
</evidence>
<dbReference type="InterPro" id="IPR013783">
    <property type="entry name" value="Ig-like_fold"/>
</dbReference>
<dbReference type="SUPFAM" id="SSF81296">
    <property type="entry name" value="E set domains"/>
    <property type="match status" value="1"/>
</dbReference>
<dbReference type="STRING" id="3088.A0A383VZL8"/>
<accession>A0A383VZL8</accession>
<dbReference type="Pfam" id="PF07250">
    <property type="entry name" value="Glyoxal_oxid_N"/>
    <property type="match status" value="1"/>
</dbReference>
<dbReference type="EMBL" id="FNXT01000284">
    <property type="protein sequence ID" value="SZX63115.1"/>
    <property type="molecule type" value="Genomic_DNA"/>
</dbReference>
<dbReference type="AlphaFoldDB" id="A0A383VZL8"/>
<dbReference type="Gene3D" id="2.130.10.80">
    <property type="entry name" value="Galactose oxidase/kelch, beta-propeller"/>
    <property type="match status" value="1"/>
</dbReference>
<keyword evidence="7" id="KW-1185">Reference proteome</keyword>
<dbReference type="Proteomes" id="UP000256970">
    <property type="component" value="Unassembled WGS sequence"/>
</dbReference>
<dbReference type="InterPro" id="IPR037293">
    <property type="entry name" value="Gal_Oxidase_central_sf"/>
</dbReference>
<evidence type="ECO:0000259" key="3">
    <source>
        <dbReference type="Pfam" id="PF07250"/>
    </source>
</evidence>
<evidence type="ECO:0000259" key="4">
    <source>
        <dbReference type="Pfam" id="PF09118"/>
    </source>
</evidence>